<proteinExistence type="inferred from homology"/>
<dbReference type="GO" id="GO:0008297">
    <property type="term" value="F:single-stranded DNA exodeoxyribonuclease activity"/>
    <property type="evidence" value="ECO:0007669"/>
    <property type="project" value="UniProtKB-UniRule"/>
</dbReference>
<protein>
    <recommendedName>
        <fullName evidence="7">Mitochondrial genome maintenance exonuclease 1</fullName>
        <ecNumber evidence="7">3.1.-.-</ecNumber>
    </recommendedName>
</protein>
<keyword evidence="6" id="KW-0234">DNA repair</keyword>
<evidence type="ECO:0000256" key="7">
    <source>
        <dbReference type="HAMAP-Rule" id="MF_03030"/>
    </source>
</evidence>
<name>A0A3B3QBT7_9TELE</name>
<dbReference type="InterPro" id="IPR011604">
    <property type="entry name" value="PDDEXK-like_dom_sf"/>
</dbReference>
<dbReference type="AlphaFoldDB" id="A0A3B3QBT7"/>
<feature type="domain" description="PD-(D/E)XK endonuclease-like" evidence="8">
    <location>
        <begin position="273"/>
        <end position="365"/>
    </location>
</feature>
<dbReference type="STRING" id="1676925.ENSPKIP00000003623"/>
<comment type="subcellular location">
    <subcellularLocation>
        <location evidence="7">Mitochondrion</location>
    </subcellularLocation>
</comment>
<evidence type="ECO:0000259" key="8">
    <source>
        <dbReference type="Pfam" id="PF12705"/>
    </source>
</evidence>
<evidence type="ECO:0000256" key="5">
    <source>
        <dbReference type="ARBA" id="ARBA00023128"/>
    </source>
</evidence>
<dbReference type="GeneTree" id="ENSGT00390000003349"/>
<keyword evidence="3 7" id="KW-0378">Hydrolase</keyword>
<comment type="function">
    <text evidence="7">Metal-dependent single-stranded DNA (ssDNA) exonuclease involved in mitochondrial genome maintenance. Has preference for 5'-3' exonuclease activity. Necessary for maintenance of proper 7S DNA levels. Probably involved in mitochondrial DNA (mtDNA) repair.</text>
</comment>
<keyword evidence="2" id="KW-0227">DNA damage</keyword>
<dbReference type="FunFam" id="3.90.320.10:FF:000005">
    <property type="entry name" value="Mitochondrial genome maintenance exonuclease 1"/>
    <property type="match status" value="1"/>
</dbReference>
<sequence length="405" mass="46323">MEQRKTTIPIITLRYYQSLLVHKIRHEKSSRRTKCILARNSTNDNKGSLIQKAYAGFGFLISKMKCTQLLNQIRHVSMKGLVASFFPYCALCPVACLSTSSRWSTRKKSSQYSSVDTEKYSSLVRSVLSRTSSQTPASLKEEDEHIFGPIIKSKPAFAQECKVPKSSHPLVYPDKTLDRPSEDEGNPPMRIAMQRGASKVTVPSVTKILQQTMPPEQAFYLERWKERMIAELGEEGFKEYTINIFRQGRRFHSALESILIPEEELSSDTGSSESVEGYIESVRHVLREIRGVRAIESVVQHQSLNYLGLVDCVAMYRGELCVIDWKTSEKPKPHLRNTYDNPLQIAAYMGAINDDGNYNYQVQNGLIVVAYKDGSPAHVHFMKHDVCLVYWNRWLIRLEEFKEKV</sequence>
<reference evidence="9" key="2">
    <citation type="submission" date="2025-09" db="UniProtKB">
        <authorList>
            <consortium name="Ensembl"/>
        </authorList>
    </citation>
    <scope>IDENTIFICATION</scope>
</reference>
<dbReference type="GO" id="GO:0043504">
    <property type="term" value="P:mitochondrial DNA repair"/>
    <property type="evidence" value="ECO:0007669"/>
    <property type="project" value="UniProtKB-UniRule"/>
</dbReference>
<accession>A0A3B3QBT7</accession>
<dbReference type="Pfam" id="PF12705">
    <property type="entry name" value="PDDEXK_1"/>
    <property type="match status" value="1"/>
</dbReference>
<dbReference type="SUPFAM" id="SSF52980">
    <property type="entry name" value="Restriction endonuclease-like"/>
    <property type="match status" value="1"/>
</dbReference>
<evidence type="ECO:0000256" key="1">
    <source>
        <dbReference type="ARBA" id="ARBA00022722"/>
    </source>
</evidence>
<dbReference type="Gene3D" id="3.90.320.10">
    <property type="match status" value="1"/>
</dbReference>
<gene>
    <name evidence="7" type="primary">MGME1</name>
</gene>
<dbReference type="Ensembl" id="ENSPKIT00000027585.1">
    <property type="protein sequence ID" value="ENSPKIP00000003623.1"/>
    <property type="gene ID" value="ENSPKIG00000021047.1"/>
</dbReference>
<organism evidence="9 10">
    <name type="scientific">Paramormyrops kingsleyae</name>
    <dbReference type="NCBI Taxonomy" id="1676925"/>
    <lineage>
        <taxon>Eukaryota</taxon>
        <taxon>Metazoa</taxon>
        <taxon>Chordata</taxon>
        <taxon>Craniata</taxon>
        <taxon>Vertebrata</taxon>
        <taxon>Euteleostomi</taxon>
        <taxon>Actinopterygii</taxon>
        <taxon>Neopterygii</taxon>
        <taxon>Teleostei</taxon>
        <taxon>Osteoglossocephala</taxon>
        <taxon>Osteoglossomorpha</taxon>
        <taxon>Osteoglossiformes</taxon>
        <taxon>Mormyridae</taxon>
        <taxon>Paramormyrops</taxon>
    </lineage>
</organism>
<keyword evidence="5 7" id="KW-0496">Mitochondrion</keyword>
<evidence type="ECO:0000313" key="9">
    <source>
        <dbReference type="Ensembl" id="ENSPKIP00000003623.1"/>
    </source>
</evidence>
<feature type="active site" evidence="7">
    <location>
        <position position="311"/>
    </location>
</feature>
<dbReference type="GO" id="GO:0005739">
    <property type="term" value="C:mitochondrion"/>
    <property type="evidence" value="ECO:0007669"/>
    <property type="project" value="UniProtKB-SubCell"/>
</dbReference>
<keyword evidence="10" id="KW-1185">Reference proteome</keyword>
<evidence type="ECO:0000313" key="10">
    <source>
        <dbReference type="Proteomes" id="UP000261540"/>
    </source>
</evidence>
<evidence type="ECO:0000256" key="6">
    <source>
        <dbReference type="ARBA" id="ARBA00023204"/>
    </source>
</evidence>
<evidence type="ECO:0000256" key="4">
    <source>
        <dbReference type="ARBA" id="ARBA00022839"/>
    </source>
</evidence>
<dbReference type="GO" id="GO:0006264">
    <property type="term" value="P:mitochondrial DNA replication"/>
    <property type="evidence" value="ECO:0007669"/>
    <property type="project" value="TreeGrafter"/>
</dbReference>
<keyword evidence="4 7" id="KW-0269">Exonuclease</keyword>
<dbReference type="PANTHER" id="PTHR31340:SF3">
    <property type="entry name" value="MITOCHONDRIAL GENOME MAINTENANCE EXONUCLEASE 1"/>
    <property type="match status" value="1"/>
</dbReference>
<evidence type="ECO:0000256" key="3">
    <source>
        <dbReference type="ARBA" id="ARBA00022801"/>
    </source>
</evidence>
<dbReference type="HAMAP" id="MF_03030">
    <property type="entry name" value="MGME1"/>
    <property type="match status" value="1"/>
</dbReference>
<keyword evidence="1 7" id="KW-0540">Nuclease</keyword>
<feature type="active site" evidence="7">
    <location>
        <position position="324"/>
    </location>
</feature>
<comment type="similarity">
    <text evidence="7">Belongs to the MGME1 family.</text>
</comment>
<dbReference type="PANTHER" id="PTHR31340">
    <property type="entry name" value="MITOCHONDRIAL GENOME MAINTENANCE EXONUCLEASE 1"/>
    <property type="match status" value="1"/>
</dbReference>
<reference evidence="9" key="1">
    <citation type="submission" date="2025-08" db="UniProtKB">
        <authorList>
            <consortium name="Ensembl"/>
        </authorList>
    </citation>
    <scope>IDENTIFICATION</scope>
</reference>
<feature type="active site" evidence="7">
    <location>
        <position position="326"/>
    </location>
</feature>
<dbReference type="Proteomes" id="UP000261540">
    <property type="component" value="Unplaced"/>
</dbReference>
<evidence type="ECO:0000256" key="2">
    <source>
        <dbReference type="ARBA" id="ARBA00022763"/>
    </source>
</evidence>
<dbReference type="EC" id="3.1.-.-" evidence="7"/>
<dbReference type="InterPro" id="IPR011335">
    <property type="entry name" value="Restrct_endonuc-II-like"/>
</dbReference>
<dbReference type="InterPro" id="IPR038726">
    <property type="entry name" value="PDDEXK_AddAB-type"/>
</dbReference>